<accession>A0A7V0XEP5</accession>
<evidence type="ECO:0000256" key="1">
    <source>
        <dbReference type="SAM" id="MobiDB-lite"/>
    </source>
</evidence>
<reference evidence="2" key="1">
    <citation type="journal article" date="2020" name="mSystems">
        <title>Genome- and Community-Level Interaction Insights into Carbon Utilization and Element Cycling Functions of Hydrothermarchaeota in Hydrothermal Sediment.</title>
        <authorList>
            <person name="Zhou Z."/>
            <person name="Liu Y."/>
            <person name="Xu W."/>
            <person name="Pan J."/>
            <person name="Luo Z.H."/>
            <person name="Li M."/>
        </authorList>
    </citation>
    <scope>NUCLEOTIDE SEQUENCE [LARGE SCALE GENOMIC DNA]</scope>
    <source>
        <strain evidence="2">SpSt-1182</strain>
    </source>
</reference>
<dbReference type="EMBL" id="DSBX01000060">
    <property type="protein sequence ID" value="HDQ98989.1"/>
    <property type="molecule type" value="Genomic_DNA"/>
</dbReference>
<name>A0A7V0XEP5_UNCW3</name>
<organism evidence="2">
    <name type="scientific">candidate division WOR-3 bacterium</name>
    <dbReference type="NCBI Taxonomy" id="2052148"/>
    <lineage>
        <taxon>Bacteria</taxon>
        <taxon>Bacteria division WOR-3</taxon>
    </lineage>
</organism>
<protein>
    <submittedName>
        <fullName evidence="2">Uncharacterized protein</fullName>
    </submittedName>
</protein>
<sequence length="199" mass="22875">MSKREKTELKPYATPLEWLEGRRRVDVPLPSCGEEDWFGEDDPMRFNRKVYTPPVMKAIRNWREETHRRREELTRQAGVVLPLDEFVARHSLDAVARDIIEILLLEATNIEDPMRMYDDVSKVVRRLVRGRDLKTEALLPYLLPGSRLRRLVGDPEPRGLTLRDELVLELLGIECDEEPAAPEGKAGGERPGRTAQPGE</sequence>
<dbReference type="Proteomes" id="UP000885672">
    <property type="component" value="Unassembled WGS sequence"/>
</dbReference>
<evidence type="ECO:0000313" key="2">
    <source>
        <dbReference type="EMBL" id="HDQ98989.1"/>
    </source>
</evidence>
<comment type="caution">
    <text evidence="2">The sequence shown here is derived from an EMBL/GenBank/DDBJ whole genome shotgun (WGS) entry which is preliminary data.</text>
</comment>
<dbReference type="AlphaFoldDB" id="A0A7V0XEP5"/>
<gene>
    <name evidence="2" type="ORF">ENN51_01690</name>
</gene>
<proteinExistence type="predicted"/>
<feature type="region of interest" description="Disordered" evidence="1">
    <location>
        <begin position="177"/>
        <end position="199"/>
    </location>
</feature>